<evidence type="ECO:0000256" key="3">
    <source>
        <dbReference type="PROSITE-ProRule" id="PRU00023"/>
    </source>
</evidence>
<feature type="repeat" description="ANK" evidence="3">
    <location>
        <begin position="285"/>
        <end position="323"/>
    </location>
</feature>
<dbReference type="InterPro" id="IPR002110">
    <property type="entry name" value="Ankyrin_rpt"/>
</dbReference>
<name>A0A0G4HUX3_9ALVE</name>
<organism evidence="4">
    <name type="scientific">Chromera velia CCMP2878</name>
    <dbReference type="NCBI Taxonomy" id="1169474"/>
    <lineage>
        <taxon>Eukaryota</taxon>
        <taxon>Sar</taxon>
        <taxon>Alveolata</taxon>
        <taxon>Colpodellida</taxon>
        <taxon>Chromeraceae</taxon>
        <taxon>Chromera</taxon>
    </lineage>
</organism>
<dbReference type="PROSITE" id="PS50297">
    <property type="entry name" value="ANK_REP_REGION"/>
    <property type="match status" value="3"/>
</dbReference>
<feature type="repeat" description="ANK" evidence="3">
    <location>
        <begin position="252"/>
        <end position="284"/>
    </location>
</feature>
<evidence type="ECO:0000256" key="2">
    <source>
        <dbReference type="ARBA" id="ARBA00023043"/>
    </source>
</evidence>
<dbReference type="EMBL" id="CDMZ01003980">
    <property type="protein sequence ID" value="CEM48255.1"/>
    <property type="molecule type" value="Genomic_DNA"/>
</dbReference>
<dbReference type="PANTHER" id="PTHR24126">
    <property type="entry name" value="ANKYRIN REPEAT, PH AND SEC7 DOMAIN CONTAINING PROTEIN SECG-RELATED"/>
    <property type="match status" value="1"/>
</dbReference>
<gene>
    <name evidence="4" type="ORF">Cvel_8745</name>
</gene>
<dbReference type="Pfam" id="PF12796">
    <property type="entry name" value="Ank_2"/>
    <property type="match status" value="1"/>
</dbReference>
<sequence length="435" mass="46368">MVQNVHTLLCTVEFPDEPTGDAAPSHPVQDVDSSSALLPTEAAALDRIEKQVGEMRKSVRVELNTLMSLYYRIDLEPLFALDIGNVRSFQAVSAETLREALNAFMETGEREKKEDVELLLKVGAEVDTLVERPAGGGDGEGEQQMVKESALMGAVTFGSLEAVEILVGAGAGLEVCREGGGNEGGKRALHIACREGKPEIAEFLVASGAEVDAVTDKGVTPLLYAAQSGLLDLVRLLQRRGADVNSKTTDALCRTSIFPAIGYGHRDVVETLLNHGARVNDTDGKGLTPLHQTAVIFDEVPRDHRDIAELLISRGADIHARVESGATVLHLAAWIGALGVTELLLESGADLHATSNDGSTALHFVARTDESEEVESSVFQKKKTIAELLVSKGIDVVALDGNGQTALKIAEDEQPEGSLVLPFLQQATSLILLDT</sequence>
<evidence type="ECO:0000256" key="1">
    <source>
        <dbReference type="ARBA" id="ARBA00022737"/>
    </source>
</evidence>
<reference evidence="4" key="1">
    <citation type="submission" date="2014-11" db="EMBL/GenBank/DDBJ databases">
        <authorList>
            <person name="Otto D Thomas"/>
            <person name="Naeem Raeece"/>
        </authorList>
    </citation>
    <scope>NUCLEOTIDE SEQUENCE</scope>
</reference>
<dbReference type="SMART" id="SM00248">
    <property type="entry name" value="ANK"/>
    <property type="match status" value="7"/>
</dbReference>
<dbReference type="PhylomeDB" id="A0A0G4HUX3"/>
<dbReference type="PANTHER" id="PTHR24126:SF14">
    <property type="entry name" value="ANK_REP_REGION DOMAIN-CONTAINING PROTEIN"/>
    <property type="match status" value="1"/>
</dbReference>
<dbReference type="PROSITE" id="PS50088">
    <property type="entry name" value="ANK_REPEAT"/>
    <property type="match status" value="6"/>
</dbReference>
<keyword evidence="1" id="KW-0677">Repeat</keyword>
<evidence type="ECO:0000313" key="4">
    <source>
        <dbReference type="EMBL" id="CEM48255.1"/>
    </source>
</evidence>
<dbReference type="Pfam" id="PF00023">
    <property type="entry name" value="Ank"/>
    <property type="match status" value="1"/>
</dbReference>
<dbReference type="InterPro" id="IPR036770">
    <property type="entry name" value="Ankyrin_rpt-contain_sf"/>
</dbReference>
<feature type="repeat" description="ANK" evidence="3">
    <location>
        <begin position="217"/>
        <end position="249"/>
    </location>
</feature>
<dbReference type="Pfam" id="PF13857">
    <property type="entry name" value="Ank_5"/>
    <property type="match status" value="1"/>
</dbReference>
<proteinExistence type="predicted"/>
<accession>A0A0G4HUX3</accession>
<feature type="repeat" description="ANK" evidence="3">
    <location>
        <begin position="357"/>
        <end position="401"/>
    </location>
</feature>
<dbReference type="Gene3D" id="1.25.40.20">
    <property type="entry name" value="Ankyrin repeat-containing domain"/>
    <property type="match status" value="1"/>
</dbReference>
<protein>
    <submittedName>
        <fullName evidence="4">Uncharacterized protein</fullName>
    </submittedName>
</protein>
<dbReference type="AlphaFoldDB" id="A0A0G4HUX3"/>
<dbReference type="PRINTS" id="PR01415">
    <property type="entry name" value="ANKYRIN"/>
</dbReference>
<dbReference type="SUPFAM" id="SSF48403">
    <property type="entry name" value="Ankyrin repeat"/>
    <property type="match status" value="1"/>
</dbReference>
<keyword evidence="2 3" id="KW-0040">ANK repeat</keyword>
<feature type="repeat" description="ANK" evidence="3">
    <location>
        <begin position="184"/>
        <end position="216"/>
    </location>
</feature>
<dbReference type="VEuPathDB" id="CryptoDB:Cvel_8745"/>
<feature type="repeat" description="ANK" evidence="3">
    <location>
        <begin position="324"/>
        <end position="356"/>
    </location>
</feature>